<dbReference type="Gene3D" id="3.40.50.720">
    <property type="entry name" value="NAD(P)-binding Rossmann-like Domain"/>
    <property type="match status" value="1"/>
</dbReference>
<dbReference type="CDD" id="cd05233">
    <property type="entry name" value="SDR_c"/>
    <property type="match status" value="1"/>
</dbReference>
<sequence>GIRDAVEKTVDMFGTVDVLFNNAGVAGPENFPNESLEQWTYILDVNLNGVFNMCNEVWPLMVKAGGGNIVNMSSGASTFGFSEHIFNTTGRMPPAAYSVAKAGVDAFTRYSASKGGKFNIRVNGVRPGQILTPMTNREGKGEHGLKKFFDVLQILEGTGYPDDIANAVLFLSCNDSRFITGEIMNIDGGLPSKL</sequence>
<protein>
    <recommendedName>
        <fullName evidence="3">SDR family oxidoreductase</fullName>
    </recommendedName>
</protein>
<comment type="similarity">
    <text evidence="1">Belongs to the short-chain dehydrogenases/reductases (SDR) family.</text>
</comment>
<dbReference type="PRINTS" id="PR00080">
    <property type="entry name" value="SDRFAMILY"/>
</dbReference>
<accession>A0A383CJE3</accession>
<evidence type="ECO:0000313" key="2">
    <source>
        <dbReference type="EMBL" id="SVE31738.1"/>
    </source>
</evidence>
<dbReference type="Pfam" id="PF13561">
    <property type="entry name" value="adh_short_C2"/>
    <property type="match status" value="1"/>
</dbReference>
<dbReference type="InterPro" id="IPR036291">
    <property type="entry name" value="NAD(P)-bd_dom_sf"/>
</dbReference>
<dbReference type="AlphaFoldDB" id="A0A383CJE3"/>
<dbReference type="PRINTS" id="PR00081">
    <property type="entry name" value="GDHRDH"/>
</dbReference>
<evidence type="ECO:0000256" key="1">
    <source>
        <dbReference type="ARBA" id="ARBA00006484"/>
    </source>
</evidence>
<feature type="non-terminal residue" evidence="2">
    <location>
        <position position="1"/>
    </location>
</feature>
<dbReference type="EMBL" id="UINC01208944">
    <property type="protein sequence ID" value="SVE31738.1"/>
    <property type="molecule type" value="Genomic_DNA"/>
</dbReference>
<name>A0A383CJE3_9ZZZZ</name>
<dbReference type="PANTHER" id="PTHR42760">
    <property type="entry name" value="SHORT-CHAIN DEHYDROGENASES/REDUCTASES FAMILY MEMBER"/>
    <property type="match status" value="1"/>
</dbReference>
<evidence type="ECO:0008006" key="3">
    <source>
        <dbReference type="Google" id="ProtNLM"/>
    </source>
</evidence>
<dbReference type="InterPro" id="IPR002347">
    <property type="entry name" value="SDR_fam"/>
</dbReference>
<proteinExistence type="inferred from homology"/>
<dbReference type="SUPFAM" id="SSF51735">
    <property type="entry name" value="NAD(P)-binding Rossmann-fold domains"/>
    <property type="match status" value="1"/>
</dbReference>
<dbReference type="GO" id="GO:0016616">
    <property type="term" value="F:oxidoreductase activity, acting on the CH-OH group of donors, NAD or NADP as acceptor"/>
    <property type="evidence" value="ECO:0007669"/>
    <property type="project" value="TreeGrafter"/>
</dbReference>
<gene>
    <name evidence="2" type="ORF">METZ01_LOCUS484592</name>
</gene>
<organism evidence="2">
    <name type="scientific">marine metagenome</name>
    <dbReference type="NCBI Taxonomy" id="408172"/>
    <lineage>
        <taxon>unclassified sequences</taxon>
        <taxon>metagenomes</taxon>
        <taxon>ecological metagenomes</taxon>
    </lineage>
</organism>
<reference evidence="2" key="1">
    <citation type="submission" date="2018-05" db="EMBL/GenBank/DDBJ databases">
        <authorList>
            <person name="Lanie J.A."/>
            <person name="Ng W.-L."/>
            <person name="Kazmierczak K.M."/>
            <person name="Andrzejewski T.M."/>
            <person name="Davidsen T.M."/>
            <person name="Wayne K.J."/>
            <person name="Tettelin H."/>
            <person name="Glass J.I."/>
            <person name="Rusch D."/>
            <person name="Podicherti R."/>
            <person name="Tsui H.-C.T."/>
            <person name="Winkler M.E."/>
        </authorList>
    </citation>
    <scope>NUCLEOTIDE SEQUENCE</scope>
</reference>